<proteinExistence type="predicted"/>
<dbReference type="EMBL" id="RSCL01000022">
    <property type="protein sequence ID" value="RUT00756.1"/>
    <property type="molecule type" value="Genomic_DNA"/>
</dbReference>
<evidence type="ECO:0000313" key="2">
    <source>
        <dbReference type="EMBL" id="RUT00756.1"/>
    </source>
</evidence>
<evidence type="ECO:0000256" key="1">
    <source>
        <dbReference type="SAM" id="MobiDB-lite"/>
    </source>
</evidence>
<comment type="caution">
    <text evidence="2">The sequence shown here is derived from an EMBL/GenBank/DDBJ whole genome shotgun (WGS) entry which is preliminary data.</text>
</comment>
<feature type="region of interest" description="Disordered" evidence="1">
    <location>
        <begin position="336"/>
        <end position="356"/>
    </location>
</feature>
<gene>
    <name evidence="2" type="ORF">DSM106972_071650</name>
</gene>
<accession>A0A3S1CDM7</accession>
<dbReference type="Proteomes" id="UP000271624">
    <property type="component" value="Unassembled WGS sequence"/>
</dbReference>
<name>A0A3S1CDM7_9CYAN</name>
<evidence type="ECO:0000313" key="3">
    <source>
        <dbReference type="Proteomes" id="UP000271624"/>
    </source>
</evidence>
<organism evidence="2 3">
    <name type="scientific">Dulcicalothrix desertica PCC 7102</name>
    <dbReference type="NCBI Taxonomy" id="232991"/>
    <lineage>
        <taxon>Bacteria</taxon>
        <taxon>Bacillati</taxon>
        <taxon>Cyanobacteriota</taxon>
        <taxon>Cyanophyceae</taxon>
        <taxon>Nostocales</taxon>
        <taxon>Calotrichaceae</taxon>
        <taxon>Dulcicalothrix</taxon>
    </lineage>
</organism>
<dbReference type="OrthoDB" id="510921at2"/>
<reference evidence="2" key="2">
    <citation type="journal article" date="2019" name="Genome Biol. Evol.">
        <title>Day and night: Metabolic profiles and evolutionary relationships of six axenic non-marine cyanobacteria.</title>
        <authorList>
            <person name="Will S.E."/>
            <person name="Henke P."/>
            <person name="Boedeker C."/>
            <person name="Huang S."/>
            <person name="Brinkmann H."/>
            <person name="Rohde M."/>
            <person name="Jarek M."/>
            <person name="Friedl T."/>
            <person name="Seufert S."/>
            <person name="Schumacher M."/>
            <person name="Overmann J."/>
            <person name="Neumann-Schaal M."/>
            <person name="Petersen J."/>
        </authorList>
    </citation>
    <scope>NUCLEOTIDE SEQUENCE [LARGE SCALE GENOMIC DNA]</scope>
    <source>
        <strain evidence="2">PCC 7102</strain>
    </source>
</reference>
<protein>
    <submittedName>
        <fullName evidence="2">Uncharacterized protein</fullName>
    </submittedName>
</protein>
<keyword evidence="3" id="KW-1185">Reference proteome</keyword>
<reference evidence="2" key="1">
    <citation type="submission" date="2018-12" db="EMBL/GenBank/DDBJ databases">
        <authorList>
            <person name="Will S."/>
            <person name="Neumann-Schaal M."/>
            <person name="Henke P."/>
        </authorList>
    </citation>
    <scope>NUCLEOTIDE SEQUENCE</scope>
    <source>
        <strain evidence="2">PCC 7102</strain>
    </source>
</reference>
<sequence>MTIDFTEFIEFTEFVEFVQLLQYYFMSGSKEFTFNAIGATVELTGMALRAYQERQKRIRNAKIQTELAIQAKIAQINNDHQKRTVVVLPSQTHRISNPVNTDSLEKVKALQLKIPQIKREYQQLVENQLLDSQTVATALQQVETALSVNELTLAQTHLQLLDDARIVAVQSQRDQINAHIEYLQTRLQSLQPHIPKQIAEDLQNRITSYRKHDTIQEIQEIHIYINELEAQVEQIQIAADNLVDSWLEVGYDAQITAIDDGDIVIQVATHDCANTEMRIQFSGEKIDLLAPSEEHSLCTDRTFAALRIFHMQGYQLQWTRWDGNVIPPEWQNLYSNNDSAPVKKQTPQTRRQAQGY</sequence>
<dbReference type="AlphaFoldDB" id="A0A3S1CDM7"/>